<sequence>MAGSLNIVTLASRTALNPFKLVTGHDTDSTATLSETRLELSSVRDGEYCFHFARSQSSLRNMVKFWNCLGNPISLSLPFVCREEEKATLLSVSRKKSRIASKESRSNQFYRRISPRVRTFPAQGRPQNISPCTHFSGPGQAAEDANPLKPRVGVKMAENPGHRSRSTARRTVPIYTKFIGWQGLCSPSPSIVYSISISSSAGVWYAGEKDMVHPFHAPERTRRRTFLTRKSLNLSGNWVGGGGGGGVGEDGGIREPVNLFPVPGRVQGDSQLLHLHGDGEDGVPTLVPLNLLPIRVFPLVASHLDVQIWPRITPPPYSFPPSNPNTSLAPSLVYSLLVLVEDCFTYLTNPSPNTRSTEKQWGNPDVSGPSFNRTNNACREQGYWVSSSGQPLAERLSDSLTHGGESATVADTVRPSGQERSTGLSEKLRDVYGDPHRFS</sequence>
<evidence type="ECO:0000313" key="3">
    <source>
        <dbReference type="Proteomes" id="UP001283361"/>
    </source>
</evidence>
<protein>
    <submittedName>
        <fullName evidence="2">Uncharacterized protein</fullName>
    </submittedName>
</protein>
<evidence type="ECO:0000256" key="1">
    <source>
        <dbReference type="SAM" id="MobiDB-lite"/>
    </source>
</evidence>
<comment type="caution">
    <text evidence="2">The sequence shown here is derived from an EMBL/GenBank/DDBJ whole genome shotgun (WGS) entry which is preliminary data.</text>
</comment>
<gene>
    <name evidence="2" type="ORF">RRG08_013867</name>
</gene>
<feature type="compositionally biased region" description="Basic and acidic residues" evidence="1">
    <location>
        <begin position="426"/>
        <end position="439"/>
    </location>
</feature>
<evidence type="ECO:0000313" key="2">
    <source>
        <dbReference type="EMBL" id="KAK3749659.1"/>
    </source>
</evidence>
<dbReference type="Proteomes" id="UP001283361">
    <property type="component" value="Unassembled WGS sequence"/>
</dbReference>
<reference evidence="2" key="1">
    <citation type="journal article" date="2023" name="G3 (Bethesda)">
        <title>A reference genome for the long-term kleptoplast-retaining sea slug Elysia crispata morphotype clarki.</title>
        <authorList>
            <person name="Eastman K.E."/>
            <person name="Pendleton A.L."/>
            <person name="Shaikh M.A."/>
            <person name="Suttiyut T."/>
            <person name="Ogas R."/>
            <person name="Tomko P."/>
            <person name="Gavelis G."/>
            <person name="Widhalm J.R."/>
            <person name="Wisecaver J.H."/>
        </authorList>
    </citation>
    <scope>NUCLEOTIDE SEQUENCE</scope>
    <source>
        <strain evidence="2">ECLA1</strain>
    </source>
</reference>
<feature type="region of interest" description="Disordered" evidence="1">
    <location>
        <begin position="399"/>
        <end position="439"/>
    </location>
</feature>
<organism evidence="2 3">
    <name type="scientific">Elysia crispata</name>
    <name type="common">lettuce slug</name>
    <dbReference type="NCBI Taxonomy" id="231223"/>
    <lineage>
        <taxon>Eukaryota</taxon>
        <taxon>Metazoa</taxon>
        <taxon>Spiralia</taxon>
        <taxon>Lophotrochozoa</taxon>
        <taxon>Mollusca</taxon>
        <taxon>Gastropoda</taxon>
        <taxon>Heterobranchia</taxon>
        <taxon>Euthyneura</taxon>
        <taxon>Panpulmonata</taxon>
        <taxon>Sacoglossa</taxon>
        <taxon>Placobranchoidea</taxon>
        <taxon>Plakobranchidae</taxon>
        <taxon>Elysia</taxon>
    </lineage>
</organism>
<dbReference type="AlphaFoldDB" id="A0AAE0YM24"/>
<feature type="region of interest" description="Disordered" evidence="1">
    <location>
        <begin position="349"/>
        <end position="373"/>
    </location>
</feature>
<name>A0AAE0YM24_9GAST</name>
<dbReference type="EMBL" id="JAWDGP010005930">
    <property type="protein sequence ID" value="KAK3749659.1"/>
    <property type="molecule type" value="Genomic_DNA"/>
</dbReference>
<proteinExistence type="predicted"/>
<accession>A0AAE0YM24</accession>
<keyword evidence="3" id="KW-1185">Reference proteome</keyword>